<name>A0A1M5E0Q9_9BACT</name>
<protein>
    <submittedName>
        <fullName evidence="1">Uncharacterized protein</fullName>
    </submittedName>
</protein>
<dbReference type="Proteomes" id="UP000184368">
    <property type="component" value="Unassembled WGS sequence"/>
</dbReference>
<dbReference type="AlphaFoldDB" id="A0A1M5E0Q9"/>
<sequence>MFCPFLISSLQFRFYWQKIVMNKQVATKIKALMIAYYATNFSNPVQPNLY</sequence>
<keyword evidence="2" id="KW-1185">Reference proteome</keyword>
<reference evidence="1 2" key="1">
    <citation type="submission" date="2016-11" db="EMBL/GenBank/DDBJ databases">
        <authorList>
            <person name="Jaros S."/>
            <person name="Januszkiewicz K."/>
            <person name="Wedrychowicz H."/>
        </authorList>
    </citation>
    <scope>NUCLEOTIDE SEQUENCE [LARGE SCALE GENOMIC DNA]</scope>
    <source>
        <strain evidence="1 2">DSM 26897</strain>
    </source>
</reference>
<gene>
    <name evidence="1" type="ORF">SAMN05444008_111160</name>
</gene>
<evidence type="ECO:0000313" key="2">
    <source>
        <dbReference type="Proteomes" id="UP000184368"/>
    </source>
</evidence>
<proteinExistence type="predicted"/>
<organism evidence="1 2">
    <name type="scientific">Cnuella takakiae</name>
    <dbReference type="NCBI Taxonomy" id="1302690"/>
    <lineage>
        <taxon>Bacteria</taxon>
        <taxon>Pseudomonadati</taxon>
        <taxon>Bacteroidota</taxon>
        <taxon>Chitinophagia</taxon>
        <taxon>Chitinophagales</taxon>
        <taxon>Chitinophagaceae</taxon>
        <taxon>Cnuella</taxon>
    </lineage>
</organism>
<evidence type="ECO:0000313" key="1">
    <source>
        <dbReference type="EMBL" id="SHF72837.1"/>
    </source>
</evidence>
<accession>A0A1M5E0Q9</accession>
<dbReference type="EMBL" id="FQUO01000011">
    <property type="protein sequence ID" value="SHF72837.1"/>
    <property type="molecule type" value="Genomic_DNA"/>
</dbReference>